<proteinExistence type="predicted"/>
<protein>
    <recommendedName>
        <fullName evidence="4">PGF-CTERM sorting domain-containing protein</fullName>
    </recommendedName>
</protein>
<keyword evidence="1" id="KW-0472">Membrane</keyword>
<keyword evidence="3" id="KW-1185">Reference proteome</keyword>
<reference evidence="2 3" key="1">
    <citation type="journal article" date="2014" name="PLoS Genet.">
        <title>Phylogenetically driven sequencing of extremely halophilic archaea reveals strategies for static and dynamic osmo-response.</title>
        <authorList>
            <person name="Becker E.A."/>
            <person name="Seitzer P.M."/>
            <person name="Tritt A."/>
            <person name="Larsen D."/>
            <person name="Krusor M."/>
            <person name="Yao A.I."/>
            <person name="Wu D."/>
            <person name="Madern D."/>
            <person name="Eisen J.A."/>
            <person name="Darling A.E."/>
            <person name="Facciotti M.T."/>
        </authorList>
    </citation>
    <scope>NUCLEOTIDE SEQUENCE [LARGE SCALE GENOMIC DNA]</scope>
    <source>
        <strain evidence="2 3">DSM 19288</strain>
    </source>
</reference>
<accession>M0E0C7</accession>
<evidence type="ECO:0000313" key="3">
    <source>
        <dbReference type="Proteomes" id="UP000011586"/>
    </source>
</evidence>
<organism evidence="2 3">
    <name type="scientific">Halorubrum californiense DSM 19288</name>
    <dbReference type="NCBI Taxonomy" id="1227465"/>
    <lineage>
        <taxon>Archaea</taxon>
        <taxon>Methanobacteriati</taxon>
        <taxon>Methanobacteriota</taxon>
        <taxon>Stenosarchaea group</taxon>
        <taxon>Halobacteria</taxon>
        <taxon>Halobacteriales</taxon>
        <taxon>Haloferacaceae</taxon>
        <taxon>Halorubrum</taxon>
    </lineage>
</organism>
<gene>
    <name evidence="2" type="ORF">C463_13459</name>
</gene>
<dbReference type="RefSeq" id="WP_008444550.1">
    <property type="nucleotide sequence ID" value="NZ_AOJK01000064.1"/>
</dbReference>
<name>M0E0C7_9EURY</name>
<dbReference type="EMBL" id="AOJK01000064">
    <property type="protein sequence ID" value="ELZ41255.1"/>
    <property type="molecule type" value="Genomic_DNA"/>
</dbReference>
<keyword evidence="1" id="KW-1133">Transmembrane helix</keyword>
<comment type="caution">
    <text evidence="2">The sequence shown here is derived from an EMBL/GenBank/DDBJ whole genome shotgun (WGS) entry which is preliminary data.</text>
</comment>
<feature type="transmembrane region" description="Helical" evidence="1">
    <location>
        <begin position="29"/>
        <end position="50"/>
    </location>
</feature>
<evidence type="ECO:0008006" key="4">
    <source>
        <dbReference type="Google" id="ProtNLM"/>
    </source>
</evidence>
<evidence type="ECO:0000256" key="1">
    <source>
        <dbReference type="SAM" id="Phobius"/>
    </source>
</evidence>
<dbReference type="NCBIfam" id="NF045517">
    <property type="entry name" value="halo_surf_dom"/>
    <property type="match status" value="1"/>
</dbReference>
<keyword evidence="1" id="KW-0812">Transmembrane</keyword>
<evidence type="ECO:0000313" key="2">
    <source>
        <dbReference type="EMBL" id="ELZ41255.1"/>
    </source>
</evidence>
<dbReference type="PATRIC" id="fig|1227465.4.peg.2612"/>
<dbReference type="Proteomes" id="UP000011586">
    <property type="component" value="Unassembled WGS sequence"/>
</dbReference>
<dbReference type="STRING" id="1227465.C463_13459"/>
<dbReference type="AlphaFoldDB" id="M0E0C7"/>
<sequence length="317" mass="32116">MRFRPSTSADEPERIERVANRLRHVGTRAFVVALAAVGVIALAGAGTVAADERVGLNESTITVNDGGAGAIVVESDGVESFEVVIGDEDEVGYGLRATVTPDGDGGTALTYDHGEAGVGGDPLTATGAEVELDEETDLGESPAPGAYEVNLFIGDGSEPADVGTLTVDTGGESGDRGDGNAVEAVRDTDVEDVDLLVEPRATVVTVPVELDDGAAVEVRLRSAGNASTNYIKTRDATVTDGEATATINASVAEPGERATLTVRGNEELGEPVTRDVLVVDDVDSPETGDTGGEAPGFGFVAAGLGVLGAALVARVRG</sequence>